<keyword evidence="5" id="KW-1185">Reference proteome</keyword>
<dbReference type="InterPro" id="IPR001451">
    <property type="entry name" value="Hexapep"/>
</dbReference>
<dbReference type="EMBL" id="JAEDXU010000014">
    <property type="protein sequence ID" value="MBP1048272.1"/>
    <property type="molecule type" value="Genomic_DNA"/>
</dbReference>
<evidence type="ECO:0000313" key="4">
    <source>
        <dbReference type="EMBL" id="MBP1048272.1"/>
    </source>
</evidence>
<keyword evidence="2" id="KW-0808">Transferase</keyword>
<dbReference type="SUPFAM" id="SSF51161">
    <property type="entry name" value="Trimeric LpxA-like enzymes"/>
    <property type="match status" value="1"/>
</dbReference>
<evidence type="ECO:0000256" key="2">
    <source>
        <dbReference type="ARBA" id="ARBA00022679"/>
    </source>
</evidence>
<comment type="caution">
    <text evidence="4">The sequence shown here is derived from an EMBL/GenBank/DDBJ whole genome shotgun (WGS) entry which is preliminary data.</text>
</comment>
<proteinExistence type="inferred from homology"/>
<dbReference type="Proteomes" id="UP000673375">
    <property type="component" value="Unassembled WGS sequence"/>
</dbReference>
<keyword evidence="3" id="KW-0677">Repeat</keyword>
<dbReference type="InterPro" id="IPR011004">
    <property type="entry name" value="Trimer_LpxA-like_sf"/>
</dbReference>
<evidence type="ECO:0000313" key="5">
    <source>
        <dbReference type="Proteomes" id="UP000673375"/>
    </source>
</evidence>
<organism evidence="4 5">
    <name type="scientific">Enterococcus larvae</name>
    <dbReference type="NCBI Taxonomy" id="2794352"/>
    <lineage>
        <taxon>Bacteria</taxon>
        <taxon>Bacillati</taxon>
        <taxon>Bacillota</taxon>
        <taxon>Bacilli</taxon>
        <taxon>Lactobacillales</taxon>
        <taxon>Enterococcaceae</taxon>
        <taxon>Enterococcus</taxon>
    </lineage>
</organism>
<accession>A0ABS4CNV8</accession>
<dbReference type="InterPro" id="IPR018357">
    <property type="entry name" value="Hexapep_transf_CS"/>
</dbReference>
<name>A0ABS4CNV8_9ENTE</name>
<dbReference type="PANTHER" id="PTHR23416">
    <property type="entry name" value="SIALIC ACID SYNTHASE-RELATED"/>
    <property type="match status" value="1"/>
</dbReference>
<evidence type="ECO:0000256" key="3">
    <source>
        <dbReference type="ARBA" id="ARBA00022737"/>
    </source>
</evidence>
<gene>
    <name evidence="4" type="ORF">I6N96_18415</name>
</gene>
<dbReference type="InterPro" id="IPR051159">
    <property type="entry name" value="Hexapeptide_acetyltransf"/>
</dbReference>
<dbReference type="RefSeq" id="WP_209559041.1">
    <property type="nucleotide sequence ID" value="NZ_JAEDXU010000014.1"/>
</dbReference>
<evidence type="ECO:0000256" key="1">
    <source>
        <dbReference type="ARBA" id="ARBA00007274"/>
    </source>
</evidence>
<dbReference type="PROSITE" id="PS00101">
    <property type="entry name" value="HEXAPEP_TRANSFERASES"/>
    <property type="match status" value="1"/>
</dbReference>
<dbReference type="Gene3D" id="2.160.10.10">
    <property type="entry name" value="Hexapeptide repeat proteins"/>
    <property type="match status" value="1"/>
</dbReference>
<reference evidence="4 5" key="1">
    <citation type="submission" date="2020-12" db="EMBL/GenBank/DDBJ databases">
        <title>Vagococcus allomyrinae sp. nov. and Enterococcus lavae sp. nov., isolated from the larvae of Allomyrina dichotoma.</title>
        <authorList>
            <person name="Lee S.D."/>
        </authorList>
    </citation>
    <scope>NUCLEOTIDE SEQUENCE [LARGE SCALE GENOMIC DNA]</scope>
    <source>
        <strain evidence="4 5">BWM-S5</strain>
    </source>
</reference>
<comment type="similarity">
    <text evidence="1">Belongs to the transferase hexapeptide repeat family.</text>
</comment>
<sequence>MAGFSLQKRLLDQDILPDSALNKEIHLVKKNNERLLAEINTQYRTNEELLFYLEKIIGKTIDASTTVSQPFYSDFGRHITLGKDVFINKNVMFVDLGGITIEDHVLIGPDARLITVNHLTDPEKRRGLRVAPILVKRNAWIGANATILQGITIGENAIVAADSTVTRDVPANVIVAGSPAKKIRKIDQK</sequence>
<protein>
    <submittedName>
        <fullName evidence="4">Sugar O-acetyltransferase</fullName>
    </submittedName>
</protein>
<dbReference type="PANTHER" id="PTHR23416:SF23">
    <property type="entry name" value="ACETYLTRANSFERASE C18B11.09C-RELATED"/>
    <property type="match status" value="1"/>
</dbReference>
<dbReference type="Pfam" id="PF00132">
    <property type="entry name" value="Hexapep"/>
    <property type="match status" value="1"/>
</dbReference>